<keyword evidence="1" id="KW-0732">Signal</keyword>
<gene>
    <name evidence="2" type="ORF">HHE94_01800</name>
</gene>
<name>A0AAP7CKL5_9GAMM</name>
<dbReference type="EMBL" id="JABBYB010000001">
    <property type="protein sequence ID" value="NMP01460.1"/>
    <property type="molecule type" value="Genomic_DNA"/>
</dbReference>
<reference evidence="2 3" key="1">
    <citation type="submission" date="2020-04" db="EMBL/GenBank/DDBJ databases">
        <title>Genome sequencing and assembly of Pseudoalteromonas arctica.</title>
        <authorList>
            <person name="Cook G.M."/>
        </authorList>
    </citation>
    <scope>NUCLEOTIDE SEQUENCE [LARGE SCALE GENOMIC DNA]</scope>
    <source>
        <strain evidence="2 3">NEC-BIFX-2020_001</strain>
    </source>
</reference>
<feature type="chain" id="PRO_5042881218" evidence="1">
    <location>
        <begin position="19"/>
        <end position="134"/>
    </location>
</feature>
<sequence>MYRVLILILLSFSSLSFATEPDSKLGYKGKQGQVFGYNTVLEALEALKSDPDAEISESEGWVIVNDNTNKALWSFAPKKHSSYPSVIRRAVVEKDGQVGITTEVRCAAKRSICDSLVKDFMELNQKVKNEVNGK</sequence>
<evidence type="ECO:0000313" key="3">
    <source>
        <dbReference type="Proteomes" id="UP000549590"/>
    </source>
</evidence>
<dbReference type="AlphaFoldDB" id="A0AAP7CKL5"/>
<dbReference type="Proteomes" id="UP000549590">
    <property type="component" value="Unassembled WGS sequence"/>
</dbReference>
<proteinExistence type="predicted"/>
<organism evidence="2 3">
    <name type="scientific">Pseudoalteromonas arctica</name>
    <dbReference type="NCBI Taxonomy" id="394751"/>
    <lineage>
        <taxon>Bacteria</taxon>
        <taxon>Pseudomonadati</taxon>
        <taxon>Pseudomonadota</taxon>
        <taxon>Gammaproteobacteria</taxon>
        <taxon>Alteromonadales</taxon>
        <taxon>Pseudoalteromonadaceae</taxon>
        <taxon>Pseudoalteromonas</taxon>
    </lineage>
</organism>
<accession>A0AAP7CKL5</accession>
<dbReference type="RefSeq" id="WP_169043614.1">
    <property type="nucleotide sequence ID" value="NZ_JABBYB010000001.1"/>
</dbReference>
<evidence type="ECO:0000313" key="2">
    <source>
        <dbReference type="EMBL" id="NMP01460.1"/>
    </source>
</evidence>
<protein>
    <submittedName>
        <fullName evidence="2">Molecular chaperone DnaJ</fullName>
    </submittedName>
</protein>
<feature type="signal peptide" evidence="1">
    <location>
        <begin position="1"/>
        <end position="18"/>
    </location>
</feature>
<comment type="caution">
    <text evidence="2">The sequence shown here is derived from an EMBL/GenBank/DDBJ whole genome shotgun (WGS) entry which is preliminary data.</text>
</comment>
<evidence type="ECO:0000256" key="1">
    <source>
        <dbReference type="SAM" id="SignalP"/>
    </source>
</evidence>